<dbReference type="InterPro" id="IPR000699">
    <property type="entry name" value="RIH_dom"/>
</dbReference>
<dbReference type="GeneID" id="25909628"/>
<gene>
    <name evidence="2" type="ORF">SARC_09124</name>
</gene>
<proteinExistence type="predicted"/>
<sequence length="132" mass="15033">MLYFPQEISTFVDLLRQKRKAPDIRYLTDLCESHGKAIALTQEIICSQVLSSKNKDIFMTTRLKNGTVWVNWVDHDGAARRETLRDFCVNSKTSPADMYGHLPSQPLQQNSLALEKSALMDGDYHLLDNSLC</sequence>
<dbReference type="RefSeq" id="XP_014152352.1">
    <property type="nucleotide sequence ID" value="XM_014296877.1"/>
</dbReference>
<protein>
    <recommendedName>
        <fullName evidence="1">RIH domain-containing protein</fullName>
    </recommendedName>
</protein>
<dbReference type="GO" id="GO:0005886">
    <property type="term" value="C:plasma membrane"/>
    <property type="evidence" value="ECO:0007669"/>
    <property type="project" value="TreeGrafter"/>
</dbReference>
<dbReference type="GO" id="GO:0005789">
    <property type="term" value="C:endoplasmic reticulum membrane"/>
    <property type="evidence" value="ECO:0007669"/>
    <property type="project" value="TreeGrafter"/>
</dbReference>
<dbReference type="InterPro" id="IPR015925">
    <property type="entry name" value="Ryanodine_IP3_receptor"/>
</dbReference>
<dbReference type="GO" id="GO:0005509">
    <property type="term" value="F:calcium ion binding"/>
    <property type="evidence" value="ECO:0007669"/>
    <property type="project" value="TreeGrafter"/>
</dbReference>
<dbReference type="Proteomes" id="UP000054560">
    <property type="component" value="Unassembled WGS sequence"/>
</dbReference>
<evidence type="ECO:0000313" key="3">
    <source>
        <dbReference type="Proteomes" id="UP000054560"/>
    </source>
</evidence>
<organism evidence="2 3">
    <name type="scientific">Sphaeroforma arctica JP610</name>
    <dbReference type="NCBI Taxonomy" id="667725"/>
    <lineage>
        <taxon>Eukaryota</taxon>
        <taxon>Ichthyosporea</taxon>
        <taxon>Ichthyophonida</taxon>
        <taxon>Sphaeroforma</taxon>
    </lineage>
</organism>
<dbReference type="GO" id="GO:0005220">
    <property type="term" value="F:inositol 1,4,5-trisphosphate-gated calcium channel activity"/>
    <property type="evidence" value="ECO:0007669"/>
    <property type="project" value="TreeGrafter"/>
</dbReference>
<dbReference type="GO" id="GO:0070679">
    <property type="term" value="F:inositol 1,4,5 trisphosphate binding"/>
    <property type="evidence" value="ECO:0007669"/>
    <property type="project" value="TreeGrafter"/>
</dbReference>
<dbReference type="Pfam" id="PF01365">
    <property type="entry name" value="RYDR_ITPR"/>
    <property type="match status" value="1"/>
</dbReference>
<dbReference type="EMBL" id="KQ242487">
    <property type="protein sequence ID" value="KNC78450.1"/>
    <property type="molecule type" value="Genomic_DNA"/>
</dbReference>
<feature type="domain" description="RIH" evidence="1">
    <location>
        <begin position="6"/>
        <end position="63"/>
    </location>
</feature>
<dbReference type="STRING" id="667725.A0A0L0FNP3"/>
<keyword evidence="3" id="KW-1185">Reference proteome</keyword>
<dbReference type="GO" id="GO:0051209">
    <property type="term" value="P:release of sequestered calcium ion into cytosol"/>
    <property type="evidence" value="ECO:0007669"/>
    <property type="project" value="TreeGrafter"/>
</dbReference>
<dbReference type="PANTHER" id="PTHR13715:SF102">
    <property type="entry name" value="INOSITOL 1,4,5-TRISPHOSPHATE RECEPTOR"/>
    <property type="match status" value="1"/>
</dbReference>
<accession>A0A0L0FNP3</accession>
<evidence type="ECO:0000259" key="1">
    <source>
        <dbReference type="Pfam" id="PF01365"/>
    </source>
</evidence>
<name>A0A0L0FNP3_9EUKA</name>
<dbReference type="PANTHER" id="PTHR13715">
    <property type="entry name" value="RYANODINE RECEPTOR AND IP3 RECEPTOR"/>
    <property type="match status" value="1"/>
</dbReference>
<dbReference type="eggNOG" id="KOG3533">
    <property type="taxonomic scope" value="Eukaryota"/>
</dbReference>
<dbReference type="OrthoDB" id="76898at2759"/>
<evidence type="ECO:0000313" key="2">
    <source>
        <dbReference type="EMBL" id="KNC78450.1"/>
    </source>
</evidence>
<dbReference type="GO" id="GO:0030667">
    <property type="term" value="C:secretory granule membrane"/>
    <property type="evidence" value="ECO:0007669"/>
    <property type="project" value="TreeGrafter"/>
</dbReference>
<dbReference type="GO" id="GO:0035091">
    <property type="term" value="F:phosphatidylinositol binding"/>
    <property type="evidence" value="ECO:0007669"/>
    <property type="project" value="TreeGrafter"/>
</dbReference>
<dbReference type="AlphaFoldDB" id="A0A0L0FNP3"/>
<reference evidence="2 3" key="1">
    <citation type="submission" date="2011-02" db="EMBL/GenBank/DDBJ databases">
        <title>The Genome Sequence of Sphaeroforma arctica JP610.</title>
        <authorList>
            <consortium name="The Broad Institute Genome Sequencing Platform"/>
            <person name="Russ C."/>
            <person name="Cuomo C."/>
            <person name="Young S.K."/>
            <person name="Zeng Q."/>
            <person name="Gargeya S."/>
            <person name="Alvarado L."/>
            <person name="Berlin A."/>
            <person name="Chapman S.B."/>
            <person name="Chen Z."/>
            <person name="Freedman E."/>
            <person name="Gellesch M."/>
            <person name="Goldberg J."/>
            <person name="Griggs A."/>
            <person name="Gujja S."/>
            <person name="Heilman E."/>
            <person name="Heiman D."/>
            <person name="Howarth C."/>
            <person name="Mehta T."/>
            <person name="Neiman D."/>
            <person name="Pearson M."/>
            <person name="Roberts A."/>
            <person name="Saif S."/>
            <person name="Shea T."/>
            <person name="Shenoy N."/>
            <person name="Sisk P."/>
            <person name="Stolte C."/>
            <person name="Sykes S."/>
            <person name="White J."/>
            <person name="Yandava C."/>
            <person name="Burger G."/>
            <person name="Gray M.W."/>
            <person name="Holland P.W.H."/>
            <person name="King N."/>
            <person name="Lang F.B.F."/>
            <person name="Roger A.J."/>
            <person name="Ruiz-Trillo I."/>
            <person name="Haas B."/>
            <person name="Nusbaum C."/>
            <person name="Birren B."/>
        </authorList>
    </citation>
    <scope>NUCLEOTIDE SEQUENCE [LARGE SCALE GENOMIC DNA]</scope>
    <source>
        <strain evidence="2 3">JP610</strain>
    </source>
</reference>